<accession>A0A0R2PM88</accession>
<dbReference type="Proteomes" id="UP000050874">
    <property type="component" value="Unassembled WGS sequence"/>
</dbReference>
<dbReference type="AlphaFoldDB" id="A0A0R2PM88"/>
<dbReference type="EMBL" id="LIAV01000370">
    <property type="protein sequence ID" value="KRO37995.1"/>
    <property type="molecule type" value="Genomic_DNA"/>
</dbReference>
<comment type="caution">
    <text evidence="2">The sequence shown here is derived from an EMBL/GenBank/DDBJ whole genome shotgun (WGS) entry which is preliminary data.</text>
</comment>
<organism evidence="2 3">
    <name type="scientific">SAR86 cluster bacterium BACL1 MAG-120920-bin57</name>
    <dbReference type="NCBI Taxonomy" id="1655571"/>
    <lineage>
        <taxon>Bacteria</taxon>
        <taxon>Pseudomonadati</taxon>
        <taxon>Pseudomonadota</taxon>
        <taxon>Gammaproteobacteria</taxon>
        <taxon>SAR86 cluster</taxon>
    </lineage>
</organism>
<evidence type="ECO:0000256" key="1">
    <source>
        <dbReference type="SAM" id="MobiDB-lite"/>
    </source>
</evidence>
<evidence type="ECO:0000313" key="3">
    <source>
        <dbReference type="Proteomes" id="UP000050874"/>
    </source>
</evidence>
<protein>
    <submittedName>
        <fullName evidence="2">Uncharacterized protein</fullName>
    </submittedName>
</protein>
<proteinExistence type="predicted"/>
<feature type="region of interest" description="Disordered" evidence="1">
    <location>
        <begin position="163"/>
        <end position="183"/>
    </location>
</feature>
<name>A0A0R2PM88_9GAMM</name>
<evidence type="ECO:0000313" key="2">
    <source>
        <dbReference type="EMBL" id="KRO37995.1"/>
    </source>
</evidence>
<reference evidence="3" key="1">
    <citation type="submission" date="2015-10" db="EMBL/GenBank/DDBJ databases">
        <title>Metagenome-Assembled Genomes uncover a global brackish microbiome.</title>
        <authorList>
            <person name="Hugerth L.W."/>
            <person name="Larsson J."/>
            <person name="Alneberg J."/>
            <person name="Lindh M.V."/>
            <person name="Legrand C."/>
            <person name="Pinhassi J."/>
            <person name="Andersson A."/>
        </authorList>
    </citation>
    <scope>NUCLEOTIDE SEQUENCE [LARGE SCALE GENOMIC DNA]</scope>
</reference>
<sequence>MAFVLAGCSSKYQVDSGHDELISQEDSSPTRARNIEALAVKQKLFDNFAATCKRLEISDAFNLEACIKKSAQKEQFRLFAQKSERNQASLKGLMPIQTITTPAKNSNLLIQLLEEIMSGSFNDIVILEIDNIKSKSSPLAQINYLQAQKNRDTYLRELRLREQRRYKDEQAQQKDTHESKDSN</sequence>
<gene>
    <name evidence="2" type="ORF">ABR63_06790</name>
</gene>